<keyword evidence="2" id="KW-0472">Membrane</keyword>
<protein>
    <submittedName>
        <fullName evidence="3">Uncharacterized protein</fullName>
    </submittedName>
</protein>
<proteinExistence type="predicted"/>
<dbReference type="Proteomes" id="UP000568380">
    <property type="component" value="Unassembled WGS sequence"/>
</dbReference>
<evidence type="ECO:0000256" key="1">
    <source>
        <dbReference type="SAM" id="MobiDB-lite"/>
    </source>
</evidence>
<feature type="transmembrane region" description="Helical" evidence="2">
    <location>
        <begin position="379"/>
        <end position="401"/>
    </location>
</feature>
<keyword evidence="2" id="KW-1133">Transmembrane helix</keyword>
<evidence type="ECO:0000313" key="3">
    <source>
        <dbReference type="EMBL" id="MBB5075851.1"/>
    </source>
</evidence>
<comment type="caution">
    <text evidence="3">The sequence shown here is derived from an EMBL/GenBank/DDBJ whole genome shotgun (WGS) entry which is preliminary data.</text>
</comment>
<evidence type="ECO:0000256" key="2">
    <source>
        <dbReference type="SAM" id="Phobius"/>
    </source>
</evidence>
<gene>
    <name evidence="3" type="ORF">HNR40_001297</name>
</gene>
<dbReference type="RefSeq" id="WP_184958997.1">
    <property type="nucleotide sequence ID" value="NZ_JACHIN010000001.1"/>
</dbReference>
<keyword evidence="4" id="KW-1185">Reference proteome</keyword>
<sequence>MRRAWLCHPATLASALVLLINDHVLKAAWPGLVTGKLSDVAGLVVAAPLVSLLFARRADLAATVLTGVVFTLVKTTGAGAELASAAWTLVAGPSRVLADPTDLLALPALGLAWWIRKHEAPRRWSAVVGVPLAVLAVAATGPAGGPPSAENVYLDGGHIVVTGRWTFGTVSSDGGRTWRAVTGNGTTPKPQILAPRTSVCGAEFCYRIAPGRLKVERSADGERTWTSAWEVSPGRTEWLKRGHVGDGRPRDPRSLALALQERPDGHVVVVANGRDGIVVRDTGGTWRRHGYGADGGLSTGEATPLTGPGERVDGEMRVAVLAGLWMLLAGLVAVTPEVVSSGRVILSCGLIGVLLLLPWRYEEFFGYYSPFNLPGVVGAAVGVNGGTLLGITLVIAALATWREGAAVDSVREALYVAVLVSAGVALPFRGWSAGWPDGYTAALVLAGLFGLGIGAAGLVILRRNAVRRSAAIGYLAGSSTSSPR</sequence>
<dbReference type="EMBL" id="JACHIN010000001">
    <property type="protein sequence ID" value="MBB5075851.1"/>
    <property type="molecule type" value="Genomic_DNA"/>
</dbReference>
<feature type="region of interest" description="Disordered" evidence="1">
    <location>
        <begin position="290"/>
        <end position="309"/>
    </location>
</feature>
<feature type="transmembrane region" description="Helical" evidence="2">
    <location>
        <begin position="316"/>
        <end position="334"/>
    </location>
</feature>
<dbReference type="InterPro" id="IPR015943">
    <property type="entry name" value="WD40/YVTN_repeat-like_dom_sf"/>
</dbReference>
<feature type="transmembrane region" description="Helical" evidence="2">
    <location>
        <begin position="413"/>
        <end position="432"/>
    </location>
</feature>
<accession>A0A7W8EE05</accession>
<dbReference type="Gene3D" id="2.130.10.10">
    <property type="entry name" value="YVTN repeat-like/Quinoprotein amine dehydrogenase"/>
    <property type="match status" value="1"/>
</dbReference>
<name>A0A7W8EE05_9ACTN</name>
<dbReference type="AlphaFoldDB" id="A0A7W8EE05"/>
<keyword evidence="2" id="KW-0812">Transmembrane</keyword>
<evidence type="ECO:0000313" key="4">
    <source>
        <dbReference type="Proteomes" id="UP000568380"/>
    </source>
</evidence>
<organism evidence="3 4">
    <name type="scientific">Nonomuraea endophytica</name>
    <dbReference type="NCBI Taxonomy" id="714136"/>
    <lineage>
        <taxon>Bacteria</taxon>
        <taxon>Bacillati</taxon>
        <taxon>Actinomycetota</taxon>
        <taxon>Actinomycetes</taxon>
        <taxon>Streptosporangiales</taxon>
        <taxon>Streptosporangiaceae</taxon>
        <taxon>Nonomuraea</taxon>
    </lineage>
</organism>
<feature type="transmembrane region" description="Helical" evidence="2">
    <location>
        <begin position="341"/>
        <end position="359"/>
    </location>
</feature>
<feature type="transmembrane region" description="Helical" evidence="2">
    <location>
        <begin position="438"/>
        <end position="461"/>
    </location>
</feature>
<reference evidence="3 4" key="1">
    <citation type="submission" date="2020-08" db="EMBL/GenBank/DDBJ databases">
        <title>Genomic Encyclopedia of Type Strains, Phase IV (KMG-IV): sequencing the most valuable type-strain genomes for metagenomic binning, comparative biology and taxonomic classification.</title>
        <authorList>
            <person name="Goeker M."/>
        </authorList>
    </citation>
    <scope>NUCLEOTIDE SEQUENCE [LARGE SCALE GENOMIC DNA]</scope>
    <source>
        <strain evidence="3 4">DSM 45385</strain>
    </source>
</reference>
<dbReference type="SUPFAM" id="SSF110296">
    <property type="entry name" value="Oligoxyloglucan reducing end-specific cellobiohydrolase"/>
    <property type="match status" value="1"/>
</dbReference>